<dbReference type="AlphaFoldDB" id="A2FC30"/>
<organism evidence="3 4">
    <name type="scientific">Trichomonas vaginalis (strain ATCC PRA-98 / G3)</name>
    <dbReference type="NCBI Taxonomy" id="412133"/>
    <lineage>
        <taxon>Eukaryota</taxon>
        <taxon>Metamonada</taxon>
        <taxon>Parabasalia</taxon>
        <taxon>Trichomonadida</taxon>
        <taxon>Trichomonadidae</taxon>
        <taxon>Trichomonas</taxon>
    </lineage>
</organism>
<dbReference type="Pfam" id="PF04577">
    <property type="entry name" value="Glyco_transf_61"/>
    <property type="match status" value="1"/>
</dbReference>
<proteinExistence type="predicted"/>
<feature type="domain" description="Glycosyltransferase 61 catalytic" evidence="2">
    <location>
        <begin position="162"/>
        <end position="337"/>
    </location>
</feature>
<dbReference type="GO" id="GO:0016757">
    <property type="term" value="F:glycosyltransferase activity"/>
    <property type="evidence" value="ECO:0000318"/>
    <property type="project" value="GO_Central"/>
</dbReference>
<dbReference type="InParanoid" id="A2FC30"/>
<keyword evidence="1" id="KW-0732">Signal</keyword>
<dbReference type="Proteomes" id="UP000001542">
    <property type="component" value="Unassembled WGS sequence"/>
</dbReference>
<dbReference type="VEuPathDB" id="TrichDB:TVAGG3_0757530"/>
<dbReference type="EMBL" id="DS113711">
    <property type="protein sequence ID" value="EAX97525.1"/>
    <property type="molecule type" value="Genomic_DNA"/>
</dbReference>
<protein>
    <recommendedName>
        <fullName evidence="2">Glycosyltransferase 61 catalytic domain-containing protein</fullName>
    </recommendedName>
</protein>
<feature type="chain" id="PRO_5002643683" description="Glycosyltransferase 61 catalytic domain-containing protein" evidence="1">
    <location>
        <begin position="20"/>
        <end position="404"/>
    </location>
</feature>
<reference evidence="3" key="1">
    <citation type="submission" date="2006-10" db="EMBL/GenBank/DDBJ databases">
        <authorList>
            <person name="Amadeo P."/>
            <person name="Zhao Q."/>
            <person name="Wortman J."/>
            <person name="Fraser-Liggett C."/>
            <person name="Carlton J."/>
        </authorList>
    </citation>
    <scope>NUCLEOTIDE SEQUENCE</scope>
    <source>
        <strain evidence="3">G3</strain>
    </source>
</reference>
<reference evidence="3" key="2">
    <citation type="journal article" date="2007" name="Science">
        <title>Draft genome sequence of the sexually transmitted pathogen Trichomonas vaginalis.</title>
        <authorList>
            <person name="Carlton J.M."/>
            <person name="Hirt R.P."/>
            <person name="Silva J.C."/>
            <person name="Delcher A.L."/>
            <person name="Schatz M."/>
            <person name="Zhao Q."/>
            <person name="Wortman J.R."/>
            <person name="Bidwell S.L."/>
            <person name="Alsmark U.C.M."/>
            <person name="Besteiro S."/>
            <person name="Sicheritz-Ponten T."/>
            <person name="Noel C.J."/>
            <person name="Dacks J.B."/>
            <person name="Foster P.G."/>
            <person name="Simillion C."/>
            <person name="Van de Peer Y."/>
            <person name="Miranda-Saavedra D."/>
            <person name="Barton G.J."/>
            <person name="Westrop G.D."/>
            <person name="Mueller S."/>
            <person name="Dessi D."/>
            <person name="Fiori P.L."/>
            <person name="Ren Q."/>
            <person name="Paulsen I."/>
            <person name="Zhang H."/>
            <person name="Bastida-Corcuera F.D."/>
            <person name="Simoes-Barbosa A."/>
            <person name="Brown M.T."/>
            <person name="Hayes R.D."/>
            <person name="Mukherjee M."/>
            <person name="Okumura C.Y."/>
            <person name="Schneider R."/>
            <person name="Smith A.J."/>
            <person name="Vanacova S."/>
            <person name="Villalvazo M."/>
            <person name="Haas B.J."/>
            <person name="Pertea M."/>
            <person name="Feldblyum T.V."/>
            <person name="Utterback T.R."/>
            <person name="Shu C.L."/>
            <person name="Osoegawa K."/>
            <person name="de Jong P.J."/>
            <person name="Hrdy I."/>
            <person name="Horvathova L."/>
            <person name="Zubacova Z."/>
            <person name="Dolezal P."/>
            <person name="Malik S.B."/>
            <person name="Logsdon J.M. Jr."/>
            <person name="Henze K."/>
            <person name="Gupta A."/>
            <person name="Wang C.C."/>
            <person name="Dunne R.L."/>
            <person name="Upcroft J.A."/>
            <person name="Upcroft P."/>
            <person name="White O."/>
            <person name="Salzberg S.L."/>
            <person name="Tang P."/>
            <person name="Chiu C.-H."/>
            <person name="Lee Y.-S."/>
            <person name="Embley T.M."/>
            <person name="Coombs G.H."/>
            <person name="Mottram J.C."/>
            <person name="Tachezy J."/>
            <person name="Fraser-Liggett C.M."/>
            <person name="Johnson P.J."/>
        </authorList>
    </citation>
    <scope>NUCLEOTIDE SEQUENCE [LARGE SCALE GENOMIC DNA]</scope>
    <source>
        <strain evidence="3">G3</strain>
    </source>
</reference>
<gene>
    <name evidence="3" type="ORF">TVAG_331110</name>
</gene>
<dbReference type="KEGG" id="tva:4755310"/>
<evidence type="ECO:0000259" key="2">
    <source>
        <dbReference type="Pfam" id="PF04577"/>
    </source>
</evidence>
<evidence type="ECO:0000256" key="1">
    <source>
        <dbReference type="SAM" id="SignalP"/>
    </source>
</evidence>
<evidence type="ECO:0000313" key="3">
    <source>
        <dbReference type="EMBL" id="EAX97525.1"/>
    </source>
</evidence>
<sequence>MYDLFIVVILLTAISHSLASGRFENDTPLIISASIKPIRYLDSLTINKMDDSFLAPHIGCELKIREQLDNSSVPLYAISYQKNETSIKYNRNGRSNSVSFFVLYDIYFGSSGCLSLENWTYQDLNDYNSWVYIGRNELMQGNVSAHYQDLICLGWRHSRENFGHTFFDFLDPLMLIPEEIRMTTPIVMNGLPNVVATVFNLMEIPMNNRVLIKEHTWVHVDRCYTFLRPVVGLSVAGRTTVELRNLFFKKYKLDEIEPTQYYYSNRPTERPRYISNMDELLKSIKIHFPNITFKHLHDSYPSLRKAATHWAKAKFIFTPVGSNCHNSIFMHKETVMVVAQTYEHEEEFIPVFVSSLSIFYLQFPALNCTHFYNFGGPINVSLAIKMIEIGLRCVEDKKWPSHLI</sequence>
<feature type="signal peptide" evidence="1">
    <location>
        <begin position="1"/>
        <end position="19"/>
    </location>
</feature>
<dbReference type="InterPro" id="IPR049625">
    <property type="entry name" value="Glyco_transf_61_cat"/>
</dbReference>
<dbReference type="RefSeq" id="XP_001310455.1">
    <property type="nucleotide sequence ID" value="XM_001310454.1"/>
</dbReference>
<dbReference type="VEuPathDB" id="TrichDB:TVAG_331110"/>
<keyword evidence="4" id="KW-1185">Reference proteome</keyword>
<accession>A2FC30</accession>
<name>A2FC30_TRIV3</name>
<evidence type="ECO:0000313" key="4">
    <source>
        <dbReference type="Proteomes" id="UP000001542"/>
    </source>
</evidence>